<dbReference type="Pfam" id="PF01553">
    <property type="entry name" value="Acyltransferase"/>
    <property type="match status" value="1"/>
</dbReference>
<dbReference type="GO" id="GO:0006654">
    <property type="term" value="P:phosphatidic acid biosynthetic process"/>
    <property type="evidence" value="ECO:0007669"/>
    <property type="project" value="TreeGrafter"/>
</dbReference>
<dbReference type="PANTHER" id="PTHR10434:SF11">
    <property type="entry name" value="1-ACYL-SN-GLYCEROL-3-PHOSPHATE ACYLTRANSFERASE"/>
    <property type="match status" value="1"/>
</dbReference>
<dbReference type="OrthoDB" id="202234at2759"/>
<dbReference type="AlphaFoldDB" id="A0A4P9X5Y8"/>
<evidence type="ECO:0000313" key="9">
    <source>
        <dbReference type="Proteomes" id="UP000268535"/>
    </source>
</evidence>
<reference evidence="7" key="3">
    <citation type="submission" date="2018-08" db="EMBL/GenBank/DDBJ databases">
        <title>Leveraging single-cell genomics to expand the Fungal Tree of Life.</title>
        <authorList>
            <consortium name="DOE Joint Genome Institute"/>
            <person name="Ahrendt S.R."/>
            <person name="Quandt C.A."/>
            <person name="Ciobanu D."/>
            <person name="Clum A."/>
            <person name="Salamov A."/>
            <person name="Andreopoulos B."/>
            <person name="Cheng J.-F."/>
            <person name="Woyke T."/>
            <person name="Pelin A."/>
            <person name="Henrissat B."/>
            <person name="Reynolds N."/>
            <person name="Benny G.L."/>
            <person name="Smith M.E."/>
            <person name="James T.Y."/>
            <person name="Grigoriev I.V."/>
        </authorList>
    </citation>
    <scope>NUCLEOTIDE SEQUENCE</scope>
    <source>
        <strain evidence="7">ATCC 52028</strain>
    </source>
</reference>
<keyword evidence="4" id="KW-0443">Lipid metabolism</keyword>
<dbReference type="PANTHER" id="PTHR10434">
    <property type="entry name" value="1-ACYL-SN-GLYCEROL-3-PHOSPHATE ACYLTRANSFERASE"/>
    <property type="match status" value="1"/>
</dbReference>
<proteinExistence type="inferred from homology"/>
<evidence type="ECO:0000256" key="4">
    <source>
        <dbReference type="RuleBase" id="RU361267"/>
    </source>
</evidence>
<dbReference type="STRING" id="1555241.A0A4P9X5Y8"/>
<dbReference type="NCBIfam" id="TIGR00530">
    <property type="entry name" value="AGP_acyltrn"/>
    <property type="match status" value="1"/>
</dbReference>
<feature type="region of interest" description="Disordered" evidence="5">
    <location>
        <begin position="239"/>
        <end position="263"/>
    </location>
</feature>
<dbReference type="GO" id="GO:0003841">
    <property type="term" value="F:1-acylglycerol-3-phosphate O-acyltransferase activity"/>
    <property type="evidence" value="ECO:0007669"/>
    <property type="project" value="UniProtKB-UniRule"/>
</dbReference>
<evidence type="ECO:0000256" key="2">
    <source>
        <dbReference type="ARBA" id="ARBA00022679"/>
    </source>
</evidence>
<keyword evidence="10" id="KW-1185">Reference proteome</keyword>
<comment type="catalytic activity">
    <reaction evidence="4">
        <text>a 1-acyl-sn-glycero-3-phosphate + an acyl-CoA = a 1,2-diacyl-sn-glycero-3-phosphate + CoA</text>
        <dbReference type="Rhea" id="RHEA:19709"/>
        <dbReference type="ChEBI" id="CHEBI:57287"/>
        <dbReference type="ChEBI" id="CHEBI:57970"/>
        <dbReference type="ChEBI" id="CHEBI:58342"/>
        <dbReference type="ChEBI" id="CHEBI:58608"/>
        <dbReference type="EC" id="2.3.1.51"/>
    </reaction>
</comment>
<evidence type="ECO:0000256" key="3">
    <source>
        <dbReference type="ARBA" id="ARBA00023315"/>
    </source>
</evidence>
<dbReference type="Proteomes" id="UP000274922">
    <property type="component" value="Unassembled WGS sequence"/>
</dbReference>
<keyword evidence="4" id="KW-0594">Phospholipid biosynthesis</keyword>
<dbReference type="EC" id="2.3.1.51" evidence="4"/>
<dbReference type="InterPro" id="IPR004552">
    <property type="entry name" value="AGP_acyltrans"/>
</dbReference>
<dbReference type="EMBL" id="ML014209">
    <property type="protein sequence ID" value="RKP00574.1"/>
    <property type="molecule type" value="Genomic_DNA"/>
</dbReference>
<feature type="domain" description="Phospholipid/glycerol acyltransferase" evidence="6">
    <location>
        <begin position="71"/>
        <end position="188"/>
    </location>
</feature>
<dbReference type="InterPro" id="IPR002123">
    <property type="entry name" value="Plipid/glycerol_acylTrfase"/>
</dbReference>
<keyword evidence="2 4" id="KW-0808">Transferase</keyword>
<dbReference type="SMART" id="SM00563">
    <property type="entry name" value="PlsC"/>
    <property type="match status" value="1"/>
</dbReference>
<evidence type="ECO:0000256" key="5">
    <source>
        <dbReference type="SAM" id="MobiDB-lite"/>
    </source>
</evidence>
<dbReference type="GO" id="GO:0016020">
    <property type="term" value="C:membrane"/>
    <property type="evidence" value="ECO:0007669"/>
    <property type="project" value="InterPro"/>
</dbReference>
<dbReference type="GO" id="GO:0005783">
    <property type="term" value="C:endoplasmic reticulum"/>
    <property type="evidence" value="ECO:0007669"/>
    <property type="project" value="TreeGrafter"/>
</dbReference>
<evidence type="ECO:0000259" key="6">
    <source>
        <dbReference type="SMART" id="SM00563"/>
    </source>
</evidence>
<comment type="domain">
    <text evidence="4">The HXXXXD motif is essential for acyltransferase activity and may constitute the binding site for the phosphate moiety of the glycerol-3-phosphate.</text>
</comment>
<dbReference type="EMBL" id="ML009204">
    <property type="protein sequence ID" value="RKO97643.1"/>
    <property type="molecule type" value="Genomic_DNA"/>
</dbReference>
<accession>A0A4P9X5Y8</accession>
<evidence type="ECO:0000313" key="8">
    <source>
        <dbReference type="EMBL" id="RKP00574.1"/>
    </source>
</evidence>
<gene>
    <name evidence="7" type="ORF">CAUPRSCDRAFT_6210</name>
    <name evidence="8" type="ORF">CXG81DRAFT_13053</name>
</gene>
<protein>
    <recommendedName>
        <fullName evidence="4">1-acyl-sn-glycerol-3-phosphate acyltransferase</fullName>
        <ecNumber evidence="4">2.3.1.51</ecNumber>
    </recommendedName>
</protein>
<keyword evidence="3 4" id="KW-0012">Acyltransferase</keyword>
<dbReference type="CDD" id="cd07989">
    <property type="entry name" value="LPLAT_AGPAT-like"/>
    <property type="match status" value="1"/>
</dbReference>
<dbReference type="SUPFAM" id="SSF69593">
    <property type="entry name" value="Glycerol-3-phosphate (1)-acyltransferase"/>
    <property type="match status" value="1"/>
</dbReference>
<keyword evidence="4" id="KW-1208">Phospholipid metabolism</keyword>
<evidence type="ECO:0000313" key="10">
    <source>
        <dbReference type="Proteomes" id="UP000274922"/>
    </source>
</evidence>
<keyword evidence="4" id="KW-0444">Lipid biosynthesis</keyword>
<comment type="similarity">
    <text evidence="1 4">Belongs to the 1-acyl-sn-glycerol-3-phosphate acyltransferase family.</text>
</comment>
<name>A0A4P9X5Y8_9FUNG</name>
<organism evidence="8 10">
    <name type="scientific">Caulochytrium protostelioides</name>
    <dbReference type="NCBI Taxonomy" id="1555241"/>
    <lineage>
        <taxon>Eukaryota</taxon>
        <taxon>Fungi</taxon>
        <taxon>Fungi incertae sedis</taxon>
        <taxon>Chytridiomycota</taxon>
        <taxon>Chytridiomycota incertae sedis</taxon>
        <taxon>Chytridiomycetes</taxon>
        <taxon>Caulochytriales</taxon>
        <taxon>Caulochytriaceae</taxon>
        <taxon>Caulochytrium</taxon>
    </lineage>
</organism>
<reference evidence="9 10" key="1">
    <citation type="journal article" date="2018" name="Nat. Microbiol.">
        <title>Leveraging single-cell genomics to expand the fungal tree of life.</title>
        <authorList>
            <person name="Ahrendt S.R."/>
            <person name="Quandt C.A."/>
            <person name="Ciobanu D."/>
            <person name="Clum A."/>
            <person name="Salamov A."/>
            <person name="Andreopoulos B."/>
            <person name="Cheng J.F."/>
            <person name="Woyke T."/>
            <person name="Pelin A."/>
            <person name="Henrissat B."/>
            <person name="Reynolds N.K."/>
            <person name="Benny G.L."/>
            <person name="Smith M.E."/>
            <person name="James T.Y."/>
            <person name="Grigoriev I.V."/>
        </authorList>
    </citation>
    <scope>NUCLEOTIDE SEQUENCE [LARGE SCALE GENOMIC DNA]</scope>
    <source>
        <strain evidence="9 10">ATCC 52028</strain>
    </source>
</reference>
<evidence type="ECO:0000256" key="1">
    <source>
        <dbReference type="ARBA" id="ARBA00008655"/>
    </source>
</evidence>
<reference evidence="8" key="2">
    <citation type="submission" date="2018-04" db="EMBL/GenBank/DDBJ databases">
        <title>Leveraging single-cell genomics to expand the Fungal Tree of Life.</title>
        <authorList>
            <consortium name="DOE Joint Genome Institute"/>
            <person name="Ahrendt S.R."/>
            <person name="Quandt C.A."/>
            <person name="Ciobanu D."/>
            <person name="Clum A."/>
            <person name="Salamov A."/>
            <person name="Andreopoulos B."/>
            <person name="Cheng J.-F."/>
            <person name="Woyke T."/>
            <person name="Pelin A."/>
            <person name="Henrissat B."/>
            <person name="Benny G.L."/>
            <person name="Smith M.E."/>
            <person name="James T.Y."/>
            <person name="Grigoriev I.V."/>
        </authorList>
    </citation>
    <scope>NUCLEOTIDE SEQUENCE</scope>
    <source>
        <strain evidence="8">ATCC 52028</strain>
    </source>
</reference>
<dbReference type="Proteomes" id="UP000268535">
    <property type="component" value="Unassembled WGS sequence"/>
</dbReference>
<sequence length="263" mass="29052">MRYYLRSALMAALLLGMSVNGVLIALVCNLRGKAEMTNYYVGRTCAFLGSYLLGVEYDVINEHLLELSHPAVVICNHQATLDVVSMGRIMPKGVVVMGKKSLRWVPFLGQFMLLGGAVFIDRKDRKGALETMAYVSRILRAEKKSIFIFPEGTRSRQLTNDLLPFKKGAFYLALEGQYPIVPIVVSTYHQVYSSRLRLFEGGKLVIKVLDPIPTKGRAPADVNDLIDEVHAAMSKALREISGPPSPEARLVGSAARPDAVKQE</sequence>
<evidence type="ECO:0000313" key="7">
    <source>
        <dbReference type="EMBL" id="RKO97643.1"/>
    </source>
</evidence>